<dbReference type="SUPFAM" id="SSF56112">
    <property type="entry name" value="Protein kinase-like (PK-like)"/>
    <property type="match status" value="1"/>
</dbReference>
<feature type="coiled-coil region" evidence="1">
    <location>
        <begin position="30"/>
        <end position="71"/>
    </location>
</feature>
<dbReference type="GO" id="GO:0004714">
    <property type="term" value="F:transmembrane receptor protein tyrosine kinase activity"/>
    <property type="evidence" value="ECO:0007669"/>
    <property type="project" value="TreeGrafter"/>
</dbReference>
<dbReference type="GO" id="GO:0005524">
    <property type="term" value="F:ATP binding"/>
    <property type="evidence" value="ECO:0007669"/>
    <property type="project" value="InterPro"/>
</dbReference>
<dbReference type="GO" id="GO:0007169">
    <property type="term" value="P:cell surface receptor protein tyrosine kinase signaling pathway"/>
    <property type="evidence" value="ECO:0007669"/>
    <property type="project" value="TreeGrafter"/>
</dbReference>
<gene>
    <name evidence="4" type="ORF">DERYTH_LOCUS5826</name>
</gene>
<dbReference type="PROSITE" id="PS50011">
    <property type="entry name" value="PROTEIN_KINASE_DOM"/>
    <property type="match status" value="1"/>
</dbReference>
<dbReference type="OrthoDB" id="2342367at2759"/>
<evidence type="ECO:0000256" key="2">
    <source>
        <dbReference type="SAM" id="MobiDB-lite"/>
    </source>
</evidence>
<evidence type="ECO:0000313" key="4">
    <source>
        <dbReference type="EMBL" id="CAG8562923.1"/>
    </source>
</evidence>
<dbReference type="SMART" id="SM00219">
    <property type="entry name" value="TyrKc"/>
    <property type="match status" value="1"/>
</dbReference>
<reference evidence="4" key="1">
    <citation type="submission" date="2021-06" db="EMBL/GenBank/DDBJ databases">
        <authorList>
            <person name="Kallberg Y."/>
            <person name="Tangrot J."/>
            <person name="Rosling A."/>
        </authorList>
    </citation>
    <scope>NUCLEOTIDE SEQUENCE</scope>
    <source>
        <strain evidence="4">MA453B</strain>
    </source>
</reference>
<comment type="caution">
    <text evidence="4">The sequence shown here is derived from an EMBL/GenBank/DDBJ whole genome shotgun (WGS) entry which is preliminary data.</text>
</comment>
<name>A0A9N9BC61_9GLOM</name>
<evidence type="ECO:0000313" key="5">
    <source>
        <dbReference type="Proteomes" id="UP000789405"/>
    </source>
</evidence>
<dbReference type="InterPro" id="IPR050122">
    <property type="entry name" value="RTK"/>
</dbReference>
<dbReference type="PANTHER" id="PTHR24416">
    <property type="entry name" value="TYROSINE-PROTEIN KINASE RECEPTOR"/>
    <property type="match status" value="1"/>
</dbReference>
<dbReference type="Gene3D" id="1.10.510.10">
    <property type="entry name" value="Transferase(Phosphotransferase) domain 1"/>
    <property type="match status" value="1"/>
</dbReference>
<dbReference type="InterPro" id="IPR011009">
    <property type="entry name" value="Kinase-like_dom_sf"/>
</dbReference>
<organism evidence="4 5">
    <name type="scientific">Dentiscutata erythropus</name>
    <dbReference type="NCBI Taxonomy" id="1348616"/>
    <lineage>
        <taxon>Eukaryota</taxon>
        <taxon>Fungi</taxon>
        <taxon>Fungi incertae sedis</taxon>
        <taxon>Mucoromycota</taxon>
        <taxon>Glomeromycotina</taxon>
        <taxon>Glomeromycetes</taxon>
        <taxon>Diversisporales</taxon>
        <taxon>Gigasporaceae</taxon>
        <taxon>Dentiscutata</taxon>
    </lineage>
</organism>
<protein>
    <submittedName>
        <fullName evidence="4">10178_t:CDS:1</fullName>
    </submittedName>
</protein>
<evidence type="ECO:0000256" key="1">
    <source>
        <dbReference type="SAM" id="Coils"/>
    </source>
</evidence>
<accession>A0A9N9BC61</accession>
<dbReference type="PANTHER" id="PTHR24416:SF611">
    <property type="entry name" value="TYROSINE-PROTEIN KINASE TRANSMEMBRANE RECEPTOR ROR"/>
    <property type="match status" value="1"/>
</dbReference>
<proteinExistence type="predicted"/>
<keyword evidence="1" id="KW-0175">Coiled coil</keyword>
<feature type="domain" description="Protein kinase" evidence="3">
    <location>
        <begin position="302"/>
        <end position="542"/>
    </location>
</feature>
<sequence>MDNTEIKENVNDFHSLFNSDGLFKDKLEDYDKNQKEFNSLNEKAKEVKKEILELKNEVKVWVQRKSQLENAKKAVNKEYSSDVPPKDQDYKYYQEKYAIAQEFISSWSDCIDDMQDCQKKCDELEEFFQESTQKNKDIIKETLDQLTKLNLSNGLLYSYFYKCFKLFICCNFGFFSKSNTMIQLENIFNEFRNNLDRYQEDITASKDKVREYVKFLQKTVLQVNRVRMGRAPAYSKQAQNCSLCNGQYVFIKWCKFCDREQFQKQFSSWETDSSEFDKVIRDSQLSIKYPNVYIQWIPYEKFSNIEFVGKGAFAKVYKADWIEGIGVWDYALGKRTQYPNTPVALKELNKSANISKSFLGESSSSTVLRCYGISRNPESKEYVMVFPYAHGGDLRNYLKKKLNWINKLDILRHILFGLPLPDTVNQFITSNSKKSDEKYTFNKDQFASKLITIKATKDYVHKDDKAVDTNSVDSGDNNDEYQFDLMCDYSEKKIASIVTNKIPQLEVNEIRTENKPTNIERNSNTYEEKKLTTNEETNPTSN</sequence>
<keyword evidence="5" id="KW-1185">Reference proteome</keyword>
<dbReference type="InterPro" id="IPR001245">
    <property type="entry name" value="Ser-Thr/Tyr_kinase_cat_dom"/>
</dbReference>
<dbReference type="GO" id="GO:0043235">
    <property type="term" value="C:receptor complex"/>
    <property type="evidence" value="ECO:0007669"/>
    <property type="project" value="TreeGrafter"/>
</dbReference>
<feature type="coiled-coil region" evidence="1">
    <location>
        <begin position="181"/>
        <end position="208"/>
    </location>
</feature>
<dbReference type="InterPro" id="IPR020635">
    <property type="entry name" value="Tyr_kinase_cat_dom"/>
</dbReference>
<dbReference type="AlphaFoldDB" id="A0A9N9BC61"/>
<dbReference type="InterPro" id="IPR000719">
    <property type="entry name" value="Prot_kinase_dom"/>
</dbReference>
<dbReference type="Proteomes" id="UP000789405">
    <property type="component" value="Unassembled WGS sequence"/>
</dbReference>
<evidence type="ECO:0000259" key="3">
    <source>
        <dbReference type="PROSITE" id="PS50011"/>
    </source>
</evidence>
<dbReference type="Pfam" id="PF07714">
    <property type="entry name" value="PK_Tyr_Ser-Thr"/>
    <property type="match status" value="1"/>
</dbReference>
<feature type="region of interest" description="Disordered" evidence="2">
    <location>
        <begin position="513"/>
        <end position="542"/>
    </location>
</feature>
<dbReference type="EMBL" id="CAJVPY010002511">
    <property type="protein sequence ID" value="CAG8562923.1"/>
    <property type="molecule type" value="Genomic_DNA"/>
</dbReference>
<dbReference type="GO" id="GO:0005886">
    <property type="term" value="C:plasma membrane"/>
    <property type="evidence" value="ECO:0007669"/>
    <property type="project" value="TreeGrafter"/>
</dbReference>